<protein>
    <submittedName>
        <fullName evidence="4">DNA mismatch repair protein MutT</fullName>
    </submittedName>
</protein>
<keyword evidence="2" id="KW-0378">Hydrolase</keyword>
<dbReference type="InterPro" id="IPR020084">
    <property type="entry name" value="NUDIX_hydrolase_CS"/>
</dbReference>
<dbReference type="InterPro" id="IPR000086">
    <property type="entry name" value="NUDIX_hydrolase_dom"/>
</dbReference>
<comment type="caution">
    <text evidence="4">The sequence shown here is derived from an EMBL/GenBank/DDBJ whole genome shotgun (WGS) entry which is preliminary data.</text>
</comment>
<accession>A0ABX0W991</accession>
<gene>
    <name evidence="4" type="ORF">DL239_07010</name>
</gene>
<dbReference type="CDD" id="cd04688">
    <property type="entry name" value="NUDIX_Hydrolase"/>
    <property type="match status" value="1"/>
</dbReference>
<evidence type="ECO:0000256" key="2">
    <source>
        <dbReference type="ARBA" id="ARBA00022801"/>
    </source>
</evidence>
<name>A0ABX0W991_9RHOB</name>
<organism evidence="4 5">
    <name type="scientific">Parasedimentitalea denitrificans</name>
    <dbReference type="NCBI Taxonomy" id="2211118"/>
    <lineage>
        <taxon>Bacteria</taxon>
        <taxon>Pseudomonadati</taxon>
        <taxon>Pseudomonadota</taxon>
        <taxon>Alphaproteobacteria</taxon>
        <taxon>Rhodobacterales</taxon>
        <taxon>Paracoccaceae</taxon>
        <taxon>Parasedimentitalea</taxon>
    </lineage>
</organism>
<keyword evidence="5" id="KW-1185">Reference proteome</keyword>
<evidence type="ECO:0000259" key="3">
    <source>
        <dbReference type="Pfam" id="PF00293"/>
    </source>
</evidence>
<dbReference type="Gene3D" id="3.90.79.10">
    <property type="entry name" value="Nucleoside Triphosphate Pyrophosphohydrolase"/>
    <property type="match status" value="1"/>
</dbReference>
<evidence type="ECO:0000313" key="4">
    <source>
        <dbReference type="EMBL" id="NIZ60721.1"/>
    </source>
</evidence>
<dbReference type="InterPro" id="IPR015797">
    <property type="entry name" value="NUDIX_hydrolase-like_dom_sf"/>
</dbReference>
<dbReference type="EMBL" id="QHLQ01000005">
    <property type="protein sequence ID" value="NIZ60721.1"/>
    <property type="molecule type" value="Genomic_DNA"/>
</dbReference>
<dbReference type="Proteomes" id="UP001429564">
    <property type="component" value="Unassembled WGS sequence"/>
</dbReference>
<sequence>MTIWHPAQHIRVKAIGLPWRGGRFLVAEVEDDAGKVKGLRPLGGSVEFSETWQDTLKREFREELHVDIEISGPHHVLENIYHHEGEIGHEVLFLAPVTFSSDAFGDQEVITFSEDNGQICRARWVTTDPSEREEIELFPNGLQALLDQGLLR</sequence>
<comment type="cofactor">
    <cofactor evidence="1">
        <name>Mg(2+)</name>
        <dbReference type="ChEBI" id="CHEBI:18420"/>
    </cofactor>
</comment>
<dbReference type="RefSeq" id="WP_167683299.1">
    <property type="nucleotide sequence ID" value="NZ_QHLQ01000005.1"/>
</dbReference>
<evidence type="ECO:0000313" key="5">
    <source>
        <dbReference type="Proteomes" id="UP001429564"/>
    </source>
</evidence>
<dbReference type="SUPFAM" id="SSF55811">
    <property type="entry name" value="Nudix"/>
    <property type="match status" value="1"/>
</dbReference>
<feature type="domain" description="Nudix hydrolase" evidence="3">
    <location>
        <begin position="37"/>
        <end position="128"/>
    </location>
</feature>
<dbReference type="PROSITE" id="PS00893">
    <property type="entry name" value="NUDIX_BOX"/>
    <property type="match status" value="1"/>
</dbReference>
<dbReference type="Pfam" id="PF00293">
    <property type="entry name" value="NUDIX"/>
    <property type="match status" value="1"/>
</dbReference>
<reference evidence="4 5" key="1">
    <citation type="submission" date="2018-05" db="EMBL/GenBank/DDBJ databases">
        <authorList>
            <person name="Zhang Y.-J."/>
        </authorList>
    </citation>
    <scope>NUCLEOTIDE SEQUENCE [LARGE SCALE GENOMIC DNA]</scope>
    <source>
        <strain evidence="4 5">CY04</strain>
    </source>
</reference>
<proteinExistence type="predicted"/>
<evidence type="ECO:0000256" key="1">
    <source>
        <dbReference type="ARBA" id="ARBA00001946"/>
    </source>
</evidence>